<dbReference type="GO" id="GO:0140900">
    <property type="term" value="F:chloride:bicarbonate antiporter activity"/>
    <property type="evidence" value="ECO:0000318"/>
    <property type="project" value="GO_Central"/>
</dbReference>
<evidence type="ECO:0000313" key="10">
    <source>
        <dbReference type="VGNC" id="VGNC:93033"/>
    </source>
</evidence>
<dbReference type="GeneTree" id="ENSGT01150000286920"/>
<protein>
    <submittedName>
        <fullName evidence="8">Solute carrier family 26 member 8</fullName>
    </submittedName>
</protein>
<dbReference type="InterPro" id="IPR011547">
    <property type="entry name" value="SLC26A/SulP_dom"/>
</dbReference>
<dbReference type="GO" id="GO:1902476">
    <property type="term" value="P:chloride transmembrane transport"/>
    <property type="evidence" value="ECO:0000318"/>
    <property type="project" value="GO_Central"/>
</dbReference>
<evidence type="ECO:0000256" key="1">
    <source>
        <dbReference type="ARBA" id="ARBA00004141"/>
    </source>
</evidence>
<feature type="transmembrane region" description="Helical" evidence="6">
    <location>
        <begin position="705"/>
        <end position="724"/>
    </location>
</feature>
<feature type="transmembrane region" description="Helical" evidence="6">
    <location>
        <begin position="736"/>
        <end position="765"/>
    </location>
</feature>
<feature type="transmembrane region" description="Helical" evidence="6">
    <location>
        <begin position="678"/>
        <end position="699"/>
    </location>
</feature>
<feature type="transmembrane region" description="Helical" evidence="6">
    <location>
        <begin position="451"/>
        <end position="472"/>
    </location>
</feature>
<evidence type="ECO:0000256" key="5">
    <source>
        <dbReference type="SAM" id="MobiDB-lite"/>
    </source>
</evidence>
<dbReference type="Bgee" id="ENSSSCG00000001555">
    <property type="expression patterns" value="Expressed in testis and 8 other cell types or tissues"/>
</dbReference>
<accession>F1RYX6</accession>
<evidence type="ECO:0000313" key="9">
    <source>
        <dbReference type="Proteomes" id="UP000008227"/>
    </source>
</evidence>
<dbReference type="Gene3D" id="3.30.750.24">
    <property type="entry name" value="STAS domain"/>
    <property type="match status" value="1"/>
</dbReference>
<dbReference type="Proteomes" id="UP000008227">
    <property type="component" value="Chromosome 7"/>
</dbReference>
<comment type="subcellular location">
    <subcellularLocation>
        <location evidence="1">Membrane</location>
        <topology evidence="1">Multi-pass membrane protein</topology>
    </subcellularLocation>
</comment>
<keyword evidence="9" id="KW-1185">Reference proteome</keyword>
<dbReference type="HOGENOM" id="CLU_003182_9_3_1"/>
<dbReference type="GO" id="GO:0097227">
    <property type="term" value="C:sperm annulus"/>
    <property type="evidence" value="ECO:0007669"/>
    <property type="project" value="Ensembl"/>
</dbReference>
<organism evidence="8 9">
    <name type="scientific">Sus scrofa</name>
    <name type="common">Pig</name>
    <dbReference type="NCBI Taxonomy" id="9823"/>
    <lineage>
        <taxon>Eukaryota</taxon>
        <taxon>Metazoa</taxon>
        <taxon>Chordata</taxon>
        <taxon>Craniata</taxon>
        <taxon>Vertebrata</taxon>
        <taxon>Euteleostomi</taxon>
        <taxon>Mammalia</taxon>
        <taxon>Eutheria</taxon>
        <taxon>Laurasiatheria</taxon>
        <taxon>Artiodactyla</taxon>
        <taxon>Suina</taxon>
        <taxon>Suidae</taxon>
        <taxon>Sus</taxon>
    </lineage>
</organism>
<feature type="compositionally biased region" description="Basic residues" evidence="5">
    <location>
        <begin position="221"/>
        <end position="233"/>
    </location>
</feature>
<evidence type="ECO:0000256" key="3">
    <source>
        <dbReference type="ARBA" id="ARBA00022989"/>
    </source>
</evidence>
<dbReference type="ExpressionAtlas" id="F1RYX6">
    <property type="expression patterns" value="baseline"/>
</dbReference>
<dbReference type="Ensembl" id="ENSSSCT00000001733.5">
    <property type="protein sequence ID" value="ENSSSCP00000001689.5"/>
    <property type="gene ID" value="ENSSSCG00000001555.5"/>
</dbReference>
<dbReference type="CDD" id="cd07042">
    <property type="entry name" value="STAS_SulP_like_sulfate_transporter"/>
    <property type="match status" value="1"/>
</dbReference>
<reference evidence="8" key="2">
    <citation type="journal article" date="2020" name="Gigascience">
        <title>An improved pig reference genome sequence to enable pig genetics and genomics research.</title>
        <authorList>
            <person name="Warr A."/>
            <person name="Affara N."/>
            <person name="Aken B."/>
            <person name="Beiki H."/>
            <person name="Bickhart D.M."/>
            <person name="Billis K."/>
            <person name="Chow W."/>
            <person name="Eory L."/>
            <person name="Finlayson H.A."/>
            <person name="Flicek P."/>
            <person name="Giron C.G."/>
            <person name="Griffin D.K."/>
            <person name="Hall R."/>
            <person name="Hannum G."/>
            <person name="Hourlier T."/>
            <person name="Howe K."/>
            <person name="Hume D.A."/>
            <person name="Izuogu O."/>
            <person name="Kim K."/>
            <person name="Koren S."/>
            <person name="Liu H."/>
            <person name="Manchanda N."/>
            <person name="Martin F.J."/>
            <person name="Nonneman D.J."/>
            <person name="O'Connor R.E."/>
            <person name="Phillippy A.M."/>
            <person name="Rohrer G.A."/>
            <person name="Rosen B.D."/>
            <person name="Rund L.A."/>
            <person name="Sargent C.A."/>
            <person name="Schook L.B."/>
            <person name="Schroeder S.G."/>
            <person name="Schwartz A.S."/>
            <person name="Skinner B.M."/>
            <person name="Talbot R."/>
            <person name="Tseng E."/>
            <person name="Tuggle C.K."/>
            <person name="Watson M."/>
            <person name="Smith T.P.L."/>
            <person name="Archibald A.L."/>
        </authorList>
    </citation>
    <scope>NUCLEOTIDE SEQUENCE [LARGE SCALE GENOMIC DNA]</scope>
    <source>
        <strain evidence="8">Duroc</strain>
    </source>
</reference>
<feature type="transmembrane region" description="Helical" evidence="6">
    <location>
        <begin position="599"/>
        <end position="623"/>
    </location>
</feature>
<evidence type="ECO:0000259" key="7">
    <source>
        <dbReference type="PROSITE" id="PS50801"/>
    </source>
</evidence>
<feature type="region of interest" description="Disordered" evidence="5">
    <location>
        <begin position="153"/>
        <end position="257"/>
    </location>
</feature>
<dbReference type="GO" id="GO:0015116">
    <property type="term" value="F:sulfate transmembrane transporter activity"/>
    <property type="evidence" value="ECO:0000318"/>
    <property type="project" value="GO_Central"/>
</dbReference>
<feature type="domain" description="STAS" evidence="7">
    <location>
        <begin position="791"/>
        <end position="1046"/>
    </location>
</feature>
<feature type="transmembrane region" description="Helical" evidence="6">
    <location>
        <begin position="395"/>
        <end position="413"/>
    </location>
</feature>
<dbReference type="PaxDb" id="9823-ENSSSCP00000001689"/>
<reference evidence="9" key="1">
    <citation type="submission" date="2009-11" db="EMBL/GenBank/DDBJ databases">
        <authorList>
            <consortium name="Porcine genome sequencing project"/>
        </authorList>
    </citation>
    <scope>NUCLEOTIDE SEQUENCE [LARGE SCALE GENOMIC DNA]</scope>
    <source>
        <strain evidence="9">Duroc</strain>
    </source>
</reference>
<dbReference type="FunCoup" id="F1RYX6">
    <property type="interactions" value="96"/>
</dbReference>
<evidence type="ECO:0000313" key="8">
    <source>
        <dbReference type="Ensembl" id="ENSSSCP00000001689.5"/>
    </source>
</evidence>
<keyword evidence="4 6" id="KW-0472">Membrane</keyword>
<dbReference type="GO" id="GO:0005254">
    <property type="term" value="F:chloride channel activity"/>
    <property type="evidence" value="ECO:0007669"/>
    <property type="project" value="Ensembl"/>
</dbReference>
<dbReference type="Pfam" id="PF01740">
    <property type="entry name" value="STAS"/>
    <property type="match status" value="1"/>
</dbReference>
<dbReference type="SUPFAM" id="SSF52091">
    <property type="entry name" value="SpoIIaa-like"/>
    <property type="match status" value="1"/>
</dbReference>
<dbReference type="GO" id="GO:0160044">
    <property type="term" value="F:sulfate:chloride antiporter activity"/>
    <property type="evidence" value="ECO:0007669"/>
    <property type="project" value="Ensembl"/>
</dbReference>
<dbReference type="InterPro" id="IPR002645">
    <property type="entry name" value="STAS_dom"/>
</dbReference>
<proteinExistence type="predicted"/>
<keyword evidence="2 6" id="KW-0812">Transmembrane</keyword>
<dbReference type="Pfam" id="PF00916">
    <property type="entry name" value="Sulfate_transp"/>
    <property type="match status" value="1"/>
</dbReference>
<feature type="compositionally biased region" description="Polar residues" evidence="5">
    <location>
        <begin position="163"/>
        <end position="172"/>
    </location>
</feature>
<dbReference type="AlphaFoldDB" id="F1RYX6"/>
<dbReference type="PROSITE" id="PS50801">
    <property type="entry name" value="STAS"/>
    <property type="match status" value="1"/>
</dbReference>
<feature type="transmembrane region" description="Helical" evidence="6">
    <location>
        <begin position="368"/>
        <end position="388"/>
    </location>
</feature>
<reference evidence="8" key="4">
    <citation type="submission" date="2025-09" db="UniProtKB">
        <authorList>
            <consortium name="Ensembl"/>
        </authorList>
    </citation>
    <scope>IDENTIFICATION</scope>
</reference>
<dbReference type="GO" id="GO:1902358">
    <property type="term" value="P:sulfate transmembrane transport"/>
    <property type="evidence" value="ECO:0000318"/>
    <property type="project" value="GO_Central"/>
</dbReference>
<dbReference type="eggNOG" id="KOG0236">
    <property type="taxonomic scope" value="Eukaryota"/>
</dbReference>
<dbReference type="GlyGen" id="F1RYX6">
    <property type="glycosylation" value="1 site"/>
</dbReference>
<feature type="region of interest" description="Disordered" evidence="5">
    <location>
        <begin position="1137"/>
        <end position="1201"/>
    </location>
</feature>
<gene>
    <name evidence="8 10" type="primary">SLC26A8</name>
</gene>
<evidence type="ECO:0000256" key="4">
    <source>
        <dbReference type="ARBA" id="ARBA00023136"/>
    </source>
</evidence>
<evidence type="ECO:0000256" key="2">
    <source>
        <dbReference type="ARBA" id="ARBA00022692"/>
    </source>
</evidence>
<keyword evidence="3 6" id="KW-1133">Transmembrane helix</keyword>
<evidence type="ECO:0000256" key="6">
    <source>
        <dbReference type="SAM" id="Phobius"/>
    </source>
</evidence>
<dbReference type="InterPro" id="IPR036513">
    <property type="entry name" value="STAS_dom_sf"/>
</dbReference>
<feature type="region of interest" description="Disordered" evidence="5">
    <location>
        <begin position="1"/>
        <end position="65"/>
    </location>
</feature>
<dbReference type="STRING" id="9823.ENSSSCP00000001689"/>
<name>F1RYX6_PIG</name>
<feature type="compositionally biased region" description="Basic and acidic residues" evidence="5">
    <location>
        <begin position="10"/>
        <end position="24"/>
    </location>
</feature>
<sequence>MEPACGRGLLRGEDGRSNSREKRATAGHQRQELPGTALLEGAKADPGKRWSSGEHLPRAPHRGRRGKCLVPRWKATVTNRVSGKSQRIFELPQQPSTRLAEPPISKKYCIKKRFWPESRCSLICSRTYGLLFGILTKSAPKGRRETLVDDLDVKCGPRGLASSRPSVKSTQEVRLGDPEKGPARPRAPAPRPRLSRRGPFLGPTPVPRPPERPRAPPQRLGNRRRPRPQRRQPGRSCVRDQRPARREPGMVHPERSYQGFGSRYRQNSFTYDVKRDVYNEETFHQEHRRKSASSGNVDINITTFSHHVHCRCSWHKFRRCMLTVFPFLEWMCLYRFKDWLLGDLLAGINVGLVQIPQGLTFSLLARQLVPPLNVSYSAFCSSVIYVIFGSCHQMSIGSFFLVSALAINVLRMYPFNSGRLILGTFIKDDFSDISFFAKYNRSLSVVASTTFLTGIIQLSMGLFGFGFIVTYLPEAAISAYLAATALHIMLSQLTCIFGIMISFHSGPISFFYNIINYCLDLPKANSTSILLFLTSVVAMRINKCIRISFNQYPIEFPMEIFLILGFTAIANKINMATENSKMLIDMMPYSFLFPETPDFSILTEVLLEAFSLALVSASLLVFLGKKIASFHNYEVNSNQDLIAIGLCNVASSFFRSYVFTGAIIRTIIQDKCGGRQQFASLVSAGVMLLLMLKVGRFFYQLPNAVLAGIILSNVLPYLETMYNLPTLWKQNQCDCIIWVVTFTSAIALGLDVGLLVAVAFTFFIITVQSHRTKILLLGQIPNTNIYRSIHDYREVTNIPGVKIFQCCNAITFVNVYYLKRKLLEEVEMVMVPLSEEEMYRLFNNEEGSQRGKMCRCFCNCDEVEPPPRFIYTERYESKWDRNSSSINLIRCSRLESVDTSQSTSDDQAPYVMSSTSQRNNNYEEVEKAWPSGDPSRSISTLPEVSESQLRERTLLPYSSMSLLPPPPLPPQIHTIILDFSMVHLVDAHASVVLRQMCNAFQNINLLVLIAGCHSSVVRTFEKNDFFDSGISKAQLFLTLHDAVLFALSRKLPDSSELSVDESETVIQETYSETEKNGESRHKMKSSLTGIPRNKTSGFAAQQDPVTEESELDMDLYPTLESQQETGLDLDLGLDHQMEPESELEPETEPEPETETETEPESRPRAQAYPRQQYWPLYQRYQHRNSHTPKADAVGNRWKQAG</sequence>
<dbReference type="GO" id="GO:0019531">
    <property type="term" value="F:oxalate transmembrane transporter activity"/>
    <property type="evidence" value="ECO:0000318"/>
    <property type="project" value="GO_Central"/>
</dbReference>
<feature type="region of interest" description="Disordered" evidence="5">
    <location>
        <begin position="1069"/>
        <end position="1109"/>
    </location>
</feature>
<feature type="compositionally biased region" description="Basic and acidic residues" evidence="5">
    <location>
        <begin position="42"/>
        <end position="57"/>
    </location>
</feature>
<reference evidence="8" key="3">
    <citation type="submission" date="2025-08" db="UniProtKB">
        <authorList>
            <consortium name="Ensembl"/>
        </authorList>
    </citation>
    <scope>IDENTIFICATION</scope>
</reference>
<dbReference type="PANTHER" id="PTHR11814">
    <property type="entry name" value="SULFATE TRANSPORTER"/>
    <property type="match status" value="1"/>
</dbReference>
<feature type="compositionally biased region" description="Polar residues" evidence="5">
    <location>
        <begin position="1085"/>
        <end position="1099"/>
    </location>
</feature>
<dbReference type="InParanoid" id="F1RYX6"/>
<dbReference type="InterPro" id="IPR001902">
    <property type="entry name" value="SLC26A/SulP_fam"/>
</dbReference>
<dbReference type="GO" id="GO:0005886">
    <property type="term" value="C:plasma membrane"/>
    <property type="evidence" value="ECO:0000318"/>
    <property type="project" value="GO_Central"/>
</dbReference>
<dbReference type="VGNC" id="VGNC:93033">
    <property type="gene designation" value="SLC26A8"/>
</dbReference>
<feature type="transmembrane region" description="Helical" evidence="6">
    <location>
        <begin position="479"/>
        <end position="504"/>
    </location>
</feature>
<feature type="compositionally biased region" description="Acidic residues" evidence="5">
    <location>
        <begin position="1139"/>
        <end position="1158"/>
    </location>
</feature>
<feature type="compositionally biased region" description="Basic and acidic residues" evidence="5">
    <location>
        <begin position="237"/>
        <end position="255"/>
    </location>
</feature>